<dbReference type="PANTHER" id="PTHR45889:SF8">
    <property type="entry name" value="IG-LIKE DOMAIN-CONTAINING PROTEIN"/>
    <property type="match status" value="1"/>
</dbReference>
<organism evidence="10 11">
    <name type="scientific">Frankliniella occidentalis</name>
    <name type="common">Western flower thrips</name>
    <name type="synonym">Euthrips occidentalis</name>
    <dbReference type="NCBI Taxonomy" id="133901"/>
    <lineage>
        <taxon>Eukaryota</taxon>
        <taxon>Metazoa</taxon>
        <taxon>Ecdysozoa</taxon>
        <taxon>Arthropoda</taxon>
        <taxon>Hexapoda</taxon>
        <taxon>Insecta</taxon>
        <taxon>Pterygota</taxon>
        <taxon>Neoptera</taxon>
        <taxon>Paraneoptera</taxon>
        <taxon>Thysanoptera</taxon>
        <taxon>Terebrantia</taxon>
        <taxon>Thripoidea</taxon>
        <taxon>Thripidae</taxon>
        <taxon>Frankliniella</taxon>
    </lineage>
</organism>
<evidence type="ECO:0000259" key="9">
    <source>
        <dbReference type="PROSITE" id="PS50853"/>
    </source>
</evidence>
<keyword evidence="4" id="KW-1015">Disulfide bond</keyword>
<dbReference type="RefSeq" id="XP_052122697.1">
    <property type="nucleotide sequence ID" value="XM_052266737.1"/>
</dbReference>
<feature type="domain" description="Ig-like" evidence="8">
    <location>
        <begin position="360"/>
        <end position="453"/>
    </location>
</feature>
<keyword evidence="5" id="KW-0393">Immunoglobulin domain</keyword>
<comment type="subcellular location">
    <subcellularLocation>
        <location evidence="1">Membrane</location>
        <topology evidence="1">Single-pass membrane protein</topology>
    </subcellularLocation>
</comment>
<dbReference type="InterPro" id="IPR013783">
    <property type="entry name" value="Ig-like_fold"/>
</dbReference>
<reference evidence="11" key="1">
    <citation type="submission" date="2025-08" db="UniProtKB">
        <authorList>
            <consortium name="RefSeq"/>
        </authorList>
    </citation>
    <scope>IDENTIFICATION</scope>
    <source>
        <tissue evidence="11">Whole organism</tissue>
    </source>
</reference>
<feature type="domain" description="Fibronectin type-III" evidence="9">
    <location>
        <begin position="852"/>
        <end position="946"/>
    </location>
</feature>
<name>A0A9C6U435_FRAOC</name>
<dbReference type="Pfam" id="PF13895">
    <property type="entry name" value="Ig_2"/>
    <property type="match status" value="1"/>
</dbReference>
<dbReference type="InterPro" id="IPR013098">
    <property type="entry name" value="Ig_I-set"/>
</dbReference>
<protein>
    <submittedName>
        <fullName evidence="11">Nephrin isoform X1</fullName>
    </submittedName>
</protein>
<dbReference type="SMART" id="SM00409">
    <property type="entry name" value="IG"/>
    <property type="match status" value="6"/>
</dbReference>
<dbReference type="Pfam" id="PF00041">
    <property type="entry name" value="fn3"/>
    <property type="match status" value="1"/>
</dbReference>
<dbReference type="Pfam" id="PF08205">
    <property type="entry name" value="C2-set_2"/>
    <property type="match status" value="3"/>
</dbReference>
<gene>
    <name evidence="11" type="primary">LOC113214240</name>
</gene>
<dbReference type="InterPro" id="IPR007110">
    <property type="entry name" value="Ig-like_dom"/>
</dbReference>
<keyword evidence="10" id="KW-1185">Reference proteome</keyword>
<accession>A0A9C6U435</accession>
<dbReference type="Proteomes" id="UP000504606">
    <property type="component" value="Unplaced"/>
</dbReference>
<keyword evidence="7" id="KW-1133">Transmembrane helix</keyword>
<evidence type="ECO:0000313" key="10">
    <source>
        <dbReference type="Proteomes" id="UP000504606"/>
    </source>
</evidence>
<feature type="domain" description="Ig-like" evidence="8">
    <location>
        <begin position="168"/>
        <end position="259"/>
    </location>
</feature>
<dbReference type="OrthoDB" id="10028801at2759"/>
<dbReference type="AlphaFoldDB" id="A0A9C6U435"/>
<dbReference type="Pfam" id="PF13927">
    <property type="entry name" value="Ig_3"/>
    <property type="match status" value="2"/>
</dbReference>
<dbReference type="PROSITE" id="PS50835">
    <property type="entry name" value="IG_LIKE"/>
    <property type="match status" value="7"/>
</dbReference>
<dbReference type="PROSITE" id="PS50853">
    <property type="entry name" value="FN3"/>
    <property type="match status" value="1"/>
</dbReference>
<keyword evidence="2" id="KW-0677">Repeat</keyword>
<evidence type="ECO:0000256" key="4">
    <source>
        <dbReference type="ARBA" id="ARBA00023157"/>
    </source>
</evidence>
<dbReference type="CDD" id="cd00096">
    <property type="entry name" value="Ig"/>
    <property type="match status" value="1"/>
</dbReference>
<dbReference type="KEGG" id="foc:113214240"/>
<dbReference type="Pfam" id="PF07679">
    <property type="entry name" value="I-set"/>
    <property type="match status" value="2"/>
</dbReference>
<dbReference type="GO" id="GO:0009653">
    <property type="term" value="P:anatomical structure morphogenesis"/>
    <property type="evidence" value="ECO:0007669"/>
    <property type="project" value="UniProtKB-ARBA"/>
</dbReference>
<feature type="compositionally biased region" description="Polar residues" evidence="6">
    <location>
        <begin position="1106"/>
        <end position="1129"/>
    </location>
</feature>
<dbReference type="CTD" id="44097"/>
<evidence type="ECO:0000259" key="8">
    <source>
        <dbReference type="PROSITE" id="PS50835"/>
    </source>
</evidence>
<keyword evidence="3 7" id="KW-0472">Membrane</keyword>
<evidence type="ECO:0000256" key="6">
    <source>
        <dbReference type="SAM" id="MobiDB-lite"/>
    </source>
</evidence>
<feature type="domain" description="Ig-like" evidence="8">
    <location>
        <begin position="748"/>
        <end position="847"/>
    </location>
</feature>
<dbReference type="InterPro" id="IPR003598">
    <property type="entry name" value="Ig_sub2"/>
</dbReference>
<proteinExistence type="predicted"/>
<dbReference type="SMART" id="SM00408">
    <property type="entry name" value="IGc2"/>
    <property type="match status" value="7"/>
</dbReference>
<dbReference type="FunFam" id="2.60.40.10:FF:000032">
    <property type="entry name" value="palladin isoform X1"/>
    <property type="match status" value="1"/>
</dbReference>
<evidence type="ECO:0000256" key="5">
    <source>
        <dbReference type="ARBA" id="ARBA00023319"/>
    </source>
</evidence>
<evidence type="ECO:0000256" key="1">
    <source>
        <dbReference type="ARBA" id="ARBA00004167"/>
    </source>
</evidence>
<dbReference type="Gene3D" id="2.60.40.10">
    <property type="entry name" value="Immunoglobulins"/>
    <property type="match status" value="10"/>
</dbReference>
<feature type="region of interest" description="Disordered" evidence="6">
    <location>
        <begin position="1021"/>
        <end position="1053"/>
    </location>
</feature>
<feature type="region of interest" description="Disordered" evidence="6">
    <location>
        <begin position="1084"/>
        <end position="1134"/>
    </location>
</feature>
<feature type="domain" description="Ig-like" evidence="8">
    <location>
        <begin position="458"/>
        <end position="649"/>
    </location>
</feature>
<feature type="domain" description="Ig-like" evidence="8">
    <location>
        <begin position="50"/>
        <end position="161"/>
    </location>
</feature>
<dbReference type="InterPro" id="IPR036179">
    <property type="entry name" value="Ig-like_dom_sf"/>
</dbReference>
<dbReference type="GeneID" id="113214240"/>
<dbReference type="InterPro" id="IPR036116">
    <property type="entry name" value="FN3_sf"/>
</dbReference>
<evidence type="ECO:0000256" key="3">
    <source>
        <dbReference type="ARBA" id="ARBA00023136"/>
    </source>
</evidence>
<dbReference type="SUPFAM" id="SSF49265">
    <property type="entry name" value="Fibronectin type III"/>
    <property type="match status" value="1"/>
</dbReference>
<evidence type="ECO:0000256" key="7">
    <source>
        <dbReference type="SAM" id="Phobius"/>
    </source>
</evidence>
<feature type="transmembrane region" description="Helical" evidence="7">
    <location>
        <begin position="963"/>
        <end position="988"/>
    </location>
</feature>
<dbReference type="InterPro" id="IPR003961">
    <property type="entry name" value="FN3_dom"/>
</dbReference>
<dbReference type="InterPro" id="IPR003599">
    <property type="entry name" value="Ig_sub"/>
</dbReference>
<dbReference type="PANTHER" id="PTHR45889">
    <property type="entry name" value="IG-LIKE DOMAIN-CONTAINING PROTEIN"/>
    <property type="match status" value="1"/>
</dbReference>
<evidence type="ECO:0000256" key="2">
    <source>
        <dbReference type="ARBA" id="ARBA00022737"/>
    </source>
</evidence>
<dbReference type="SUPFAM" id="SSF48726">
    <property type="entry name" value="Immunoglobulin"/>
    <property type="match status" value="9"/>
</dbReference>
<dbReference type="GO" id="GO:0030154">
    <property type="term" value="P:cell differentiation"/>
    <property type="evidence" value="ECO:0007669"/>
    <property type="project" value="UniProtKB-ARBA"/>
</dbReference>
<evidence type="ECO:0000313" key="11">
    <source>
        <dbReference type="RefSeq" id="XP_052122697.1"/>
    </source>
</evidence>
<dbReference type="InterPro" id="IPR013162">
    <property type="entry name" value="CD80_C2-set"/>
</dbReference>
<feature type="domain" description="Ig-like" evidence="8">
    <location>
        <begin position="653"/>
        <end position="742"/>
    </location>
</feature>
<keyword evidence="7" id="KW-0812">Transmembrane</keyword>
<dbReference type="FunFam" id="2.60.40.10:FF:000405">
    <property type="entry name" value="nephrin isoform X1"/>
    <property type="match status" value="2"/>
</dbReference>
<dbReference type="CDD" id="cd00063">
    <property type="entry name" value="FN3"/>
    <property type="match status" value="1"/>
</dbReference>
<dbReference type="InterPro" id="IPR003006">
    <property type="entry name" value="Ig/MHC_CS"/>
</dbReference>
<sequence>MHGDQSRGVFNLRISNASLEDDAEFQCQVSPKGRTAAIRANATLTVLSPPAGIEIINHEGSSVNKIEIAEKKEVELECRVKESKPAATIVWYRDNVELKLNNREDGQTEVVSKTRGPRASKFIVTSRIRLTPTHQDDGANYTCEAKHDAINNSKPMKATVTLSVLYPPGAPYIEGFDSNVVQRGRQLELICKSRGGNPLAQLIWYKNNDPVHMKYFTHDAISESTYTFTADASDNNAVYRCTATNIQSQKPLSAQVTVTVEFPPTHVVINGSAEARVGDVVPLTCTTDNSNPPAEIRWTVGGKQVHNATSRSVQAKAGGWITTSDLVTVIPPGPRSVIVVCHGLNMDTAVGTHTIEVQYPPTSLMIHGYKPGASIAGGTRQRITCVSTGGNPPATLTWFKNDKKISSTSKILDKSVSAEVDFIANATDNEARYKCEGANKATEIPLTEEVKLSVLFPPDRVQIKKEPAVLKPGQSATLTCDSSSSNPPAVLTWWRDGIPVQGTTNSSSKGLHGGMVSTVKVTIDVNSDLNGIVYTCQAMNEVLQRSVHDAITLDVLYKPIFDHEPAEPFNGVEGQPLLVALQAHGNPSNMTFLWKKDGKALTHSSESHSRVLIDGPMLNISSLTKDDTGLYTCEAANSEGATSIQINISVNYPARITGLTTETLVSVGEEATLNCTADGNPLKADHITWRREGFEMAAKTATVFRNNTSYLTIHKASKEDIGAFLCVVNNDLGNETSAKAFLLVKHKPDIDLSPVLAKAASNVGDTARLTCRAKGAPEVRFSWSRDGSVIPANSSLKYTLNQHKVDILTFESVLQVLKVEQADFGQYQCKAQNEIGFTTHSVKLDITSKPDSPTNLVANDTTHNSVALSWTPGFDGGLQTTFRIRYKPSGSTNEAYQYVDVVPPNATTFVIRNLDLATEYIFSAMAQNKQGSSEYAGHLKAHTTNGAEILSEELLGRADLPRLVVVSVAITGSILLFLNILLVGCFMYRKRRQRLREAASEQSSSKSATIEMYAPSSYNETVTGETLSSVSEKSESYSNADSNPDYLVRKQEDGRKPAASTYLIDQIDYPFEYCGFEMQHQHNHQLPSHPHHHIGNNTLKPPLADSVNSVNSGTLRKHQTNYNNHNTGGVQPGGDGFYGISPDARYIAYPPPAEFSQPTGNGTLRRGQHLTSMGTGPVGVPPDVTVLHNPPIPPPPLLSTFSYPAMETEGHLV</sequence>
<feature type="domain" description="Ig-like" evidence="8">
    <location>
        <begin position="263"/>
        <end position="304"/>
    </location>
</feature>
<dbReference type="SMART" id="SM00060">
    <property type="entry name" value="FN3"/>
    <property type="match status" value="1"/>
</dbReference>
<dbReference type="PROSITE" id="PS00290">
    <property type="entry name" value="IG_MHC"/>
    <property type="match status" value="1"/>
</dbReference>
<dbReference type="GO" id="GO:0016020">
    <property type="term" value="C:membrane"/>
    <property type="evidence" value="ECO:0007669"/>
    <property type="project" value="UniProtKB-SubCell"/>
</dbReference>